<dbReference type="InterPro" id="IPR050344">
    <property type="entry name" value="Peptidase_M1_aminopeptidases"/>
</dbReference>
<dbReference type="InterPro" id="IPR045357">
    <property type="entry name" value="Aminopeptidase_N-like_N"/>
</dbReference>
<dbReference type="GO" id="GO:0043171">
    <property type="term" value="P:peptide catabolic process"/>
    <property type="evidence" value="ECO:0007669"/>
    <property type="project" value="TreeGrafter"/>
</dbReference>
<comment type="caution">
    <text evidence="17">The sequence shown here is derived from an EMBL/GenBank/DDBJ whole genome shotgun (WGS) entry which is preliminary data.</text>
</comment>
<dbReference type="AlphaFoldDB" id="A0A6A6LS82"/>
<dbReference type="PANTHER" id="PTHR11533">
    <property type="entry name" value="PROTEASE M1 ZINC METALLOPROTEASE"/>
    <property type="match status" value="1"/>
</dbReference>
<dbReference type="PRINTS" id="PR00756">
    <property type="entry name" value="ALADIPTASE"/>
</dbReference>
<evidence type="ECO:0000256" key="13">
    <source>
        <dbReference type="RuleBase" id="RU364040"/>
    </source>
</evidence>
<dbReference type="Pfam" id="PF01433">
    <property type="entry name" value="Peptidase_M1"/>
    <property type="match status" value="1"/>
</dbReference>
<dbReference type="SUPFAM" id="SSF63737">
    <property type="entry name" value="Leukotriene A4 hydrolase N-terminal domain"/>
    <property type="match status" value="1"/>
</dbReference>
<evidence type="ECO:0000256" key="8">
    <source>
        <dbReference type="ARBA" id="ARBA00022848"/>
    </source>
</evidence>
<dbReference type="Gene3D" id="1.25.50.20">
    <property type="match status" value="2"/>
</dbReference>
<dbReference type="GO" id="GO:0070006">
    <property type="term" value="F:metalloaminopeptidase activity"/>
    <property type="evidence" value="ECO:0007669"/>
    <property type="project" value="TreeGrafter"/>
</dbReference>
<dbReference type="InterPro" id="IPR014782">
    <property type="entry name" value="Peptidase_M1_dom"/>
</dbReference>
<feature type="domain" description="Peptidase M1 membrane alanine aminopeptidase" evidence="14">
    <location>
        <begin position="232"/>
        <end position="436"/>
    </location>
</feature>
<evidence type="ECO:0000256" key="4">
    <source>
        <dbReference type="ARBA" id="ARBA00022670"/>
    </source>
</evidence>
<feature type="domain" description="ERAP1-like C-terminal" evidence="15">
    <location>
        <begin position="506"/>
        <end position="658"/>
    </location>
</feature>
<dbReference type="GO" id="GO:0006508">
    <property type="term" value="P:proteolysis"/>
    <property type="evidence" value="ECO:0007669"/>
    <property type="project" value="UniProtKB-KW"/>
</dbReference>
<reference evidence="17 18" key="1">
    <citation type="journal article" date="2020" name="Mol. Plant">
        <title>The Chromosome-Based Rubber Tree Genome Provides New Insights into Spurge Genome Evolution and Rubber Biosynthesis.</title>
        <authorList>
            <person name="Liu J."/>
            <person name="Shi C."/>
            <person name="Shi C.C."/>
            <person name="Li W."/>
            <person name="Zhang Q.J."/>
            <person name="Zhang Y."/>
            <person name="Li K."/>
            <person name="Lu H.F."/>
            <person name="Shi C."/>
            <person name="Zhu S.T."/>
            <person name="Xiao Z.Y."/>
            <person name="Nan H."/>
            <person name="Yue Y."/>
            <person name="Zhu X.G."/>
            <person name="Wu Y."/>
            <person name="Hong X.N."/>
            <person name="Fan G.Y."/>
            <person name="Tong Y."/>
            <person name="Zhang D."/>
            <person name="Mao C.L."/>
            <person name="Liu Y.L."/>
            <person name="Hao S.J."/>
            <person name="Liu W.Q."/>
            <person name="Lv M.Q."/>
            <person name="Zhang H.B."/>
            <person name="Liu Y."/>
            <person name="Hu-Tang G.R."/>
            <person name="Wang J.P."/>
            <person name="Wang J.H."/>
            <person name="Sun Y.H."/>
            <person name="Ni S.B."/>
            <person name="Chen W.B."/>
            <person name="Zhang X.C."/>
            <person name="Jiao Y.N."/>
            <person name="Eichler E.E."/>
            <person name="Li G.H."/>
            <person name="Liu X."/>
            <person name="Gao L.Z."/>
        </authorList>
    </citation>
    <scope>NUCLEOTIDE SEQUENCE [LARGE SCALE GENOMIC DNA]</scope>
    <source>
        <strain evidence="18">cv. GT1</strain>
        <tissue evidence="17">Leaf</tissue>
    </source>
</reference>
<dbReference type="Pfam" id="PF17900">
    <property type="entry name" value="Peptidase_M1_N"/>
    <property type="match status" value="1"/>
</dbReference>
<keyword evidence="8" id="KW-0256">Endoplasmic reticulum</keyword>
<dbReference type="FunFam" id="2.60.40.1730:FF:000009">
    <property type="entry name" value="Aminopeptidase"/>
    <property type="match status" value="1"/>
</dbReference>
<evidence type="ECO:0000313" key="17">
    <source>
        <dbReference type="EMBL" id="KAF2304310.1"/>
    </source>
</evidence>
<proteinExistence type="inferred from homology"/>
<feature type="site" description="Transition state stabilizer" evidence="12">
    <location>
        <position position="377"/>
    </location>
</feature>
<evidence type="ECO:0000256" key="2">
    <source>
        <dbReference type="ARBA" id="ARBA00010136"/>
    </source>
</evidence>
<feature type="binding site" evidence="11">
    <location>
        <position position="308"/>
    </location>
    <ligand>
        <name>Zn(2+)</name>
        <dbReference type="ChEBI" id="CHEBI:29105"/>
        <note>catalytic</note>
    </ligand>
</feature>
<keyword evidence="3 13" id="KW-0031">Aminopeptidase</keyword>
<comment type="subcellular location">
    <subcellularLocation>
        <location evidence="1">Microsome membrane</location>
        <topology evidence="1">Peripheral membrane protein</topology>
    </subcellularLocation>
</comment>
<dbReference type="GO" id="GO:0008270">
    <property type="term" value="F:zinc ion binding"/>
    <property type="evidence" value="ECO:0007669"/>
    <property type="project" value="UniProtKB-UniRule"/>
</dbReference>
<evidence type="ECO:0000256" key="6">
    <source>
        <dbReference type="ARBA" id="ARBA00022801"/>
    </source>
</evidence>
<dbReference type="FunFam" id="1.10.390.10:FF:000001">
    <property type="entry name" value="Aminopeptidase"/>
    <property type="match status" value="1"/>
</dbReference>
<evidence type="ECO:0000256" key="10">
    <source>
        <dbReference type="PIRSR" id="PIRSR634016-1"/>
    </source>
</evidence>
<dbReference type="Pfam" id="PF11838">
    <property type="entry name" value="ERAP1_C"/>
    <property type="match status" value="1"/>
</dbReference>
<keyword evidence="4 13" id="KW-0645">Protease</keyword>
<keyword evidence="6 13" id="KW-0378">Hydrolase</keyword>
<comment type="cofactor">
    <cofactor evidence="11 13">
        <name>Zn(2+)</name>
        <dbReference type="ChEBI" id="CHEBI:29105"/>
    </cofactor>
    <text evidence="11 13">Binds 1 zinc ion per subunit.</text>
</comment>
<keyword evidence="5 11" id="KW-0479">Metal-binding</keyword>
<dbReference type="GO" id="GO:0005737">
    <property type="term" value="C:cytoplasm"/>
    <property type="evidence" value="ECO:0007669"/>
    <property type="project" value="TreeGrafter"/>
</dbReference>
<evidence type="ECO:0000259" key="16">
    <source>
        <dbReference type="Pfam" id="PF17900"/>
    </source>
</evidence>
<name>A0A6A6LS82_HEVBR</name>
<evidence type="ECO:0000256" key="5">
    <source>
        <dbReference type="ARBA" id="ARBA00022723"/>
    </source>
</evidence>
<dbReference type="Gene3D" id="2.60.40.1730">
    <property type="entry name" value="tricorn interacting facor f3 domain"/>
    <property type="match status" value="1"/>
</dbReference>
<dbReference type="EMBL" id="JAAGAX010000009">
    <property type="protein sequence ID" value="KAF2304310.1"/>
    <property type="molecule type" value="Genomic_DNA"/>
</dbReference>
<dbReference type="CDD" id="cd09601">
    <property type="entry name" value="M1_APN-Q_like"/>
    <property type="match status" value="1"/>
</dbReference>
<evidence type="ECO:0000256" key="12">
    <source>
        <dbReference type="PIRSR" id="PIRSR634016-4"/>
    </source>
</evidence>
<dbReference type="EC" id="3.4.11.-" evidence="13"/>
<protein>
    <recommendedName>
        <fullName evidence="13">Aminopeptidase</fullName>
        <ecNumber evidence="13">3.4.11.-</ecNumber>
    </recommendedName>
</protein>
<dbReference type="InterPro" id="IPR001930">
    <property type="entry name" value="Peptidase_M1"/>
</dbReference>
<gene>
    <name evidence="17" type="ORF">GH714_029675</name>
</gene>
<keyword evidence="8" id="KW-0492">Microsome</keyword>
<evidence type="ECO:0000259" key="15">
    <source>
        <dbReference type="Pfam" id="PF11838"/>
    </source>
</evidence>
<dbReference type="PANTHER" id="PTHR11533:SF174">
    <property type="entry name" value="PUROMYCIN-SENSITIVE AMINOPEPTIDASE-RELATED"/>
    <property type="match status" value="1"/>
</dbReference>
<evidence type="ECO:0000256" key="3">
    <source>
        <dbReference type="ARBA" id="ARBA00022438"/>
    </source>
</evidence>
<dbReference type="InterPro" id="IPR024571">
    <property type="entry name" value="ERAP1-like_C_dom"/>
</dbReference>
<feature type="active site" description="Proton acceptor" evidence="10">
    <location>
        <position position="305"/>
    </location>
</feature>
<dbReference type="Gene3D" id="2.60.40.1910">
    <property type="match status" value="1"/>
</dbReference>
<dbReference type="Gene3D" id="1.10.390.10">
    <property type="entry name" value="Neutral Protease Domain 2"/>
    <property type="match status" value="1"/>
</dbReference>
<feature type="binding site" evidence="11">
    <location>
        <position position="327"/>
    </location>
    <ligand>
        <name>Zn(2+)</name>
        <dbReference type="ChEBI" id="CHEBI:29105"/>
        <note>catalytic</note>
    </ligand>
</feature>
<accession>A0A6A6LS82</accession>
<evidence type="ECO:0000256" key="11">
    <source>
        <dbReference type="PIRSR" id="PIRSR634016-3"/>
    </source>
</evidence>
<dbReference type="SUPFAM" id="SSF55486">
    <property type="entry name" value="Metalloproteases ('zincins'), catalytic domain"/>
    <property type="match status" value="1"/>
</dbReference>
<dbReference type="GO" id="GO:0042277">
    <property type="term" value="F:peptide binding"/>
    <property type="evidence" value="ECO:0007669"/>
    <property type="project" value="TreeGrafter"/>
</dbReference>
<evidence type="ECO:0000313" key="18">
    <source>
        <dbReference type="Proteomes" id="UP000467840"/>
    </source>
</evidence>
<evidence type="ECO:0000256" key="1">
    <source>
        <dbReference type="ARBA" id="ARBA00004174"/>
    </source>
</evidence>
<organism evidence="17 18">
    <name type="scientific">Hevea brasiliensis</name>
    <name type="common">Para rubber tree</name>
    <name type="synonym">Siphonia brasiliensis</name>
    <dbReference type="NCBI Taxonomy" id="3981"/>
    <lineage>
        <taxon>Eukaryota</taxon>
        <taxon>Viridiplantae</taxon>
        <taxon>Streptophyta</taxon>
        <taxon>Embryophyta</taxon>
        <taxon>Tracheophyta</taxon>
        <taxon>Spermatophyta</taxon>
        <taxon>Magnoliopsida</taxon>
        <taxon>eudicotyledons</taxon>
        <taxon>Gunneridae</taxon>
        <taxon>Pentapetalae</taxon>
        <taxon>rosids</taxon>
        <taxon>fabids</taxon>
        <taxon>Malpighiales</taxon>
        <taxon>Euphorbiaceae</taxon>
        <taxon>Crotonoideae</taxon>
        <taxon>Micrandreae</taxon>
        <taxon>Hevea</taxon>
    </lineage>
</organism>
<dbReference type="GO" id="GO:0016020">
    <property type="term" value="C:membrane"/>
    <property type="evidence" value="ECO:0007669"/>
    <property type="project" value="TreeGrafter"/>
</dbReference>
<keyword evidence="7 11" id="KW-0862">Zinc</keyword>
<keyword evidence="18" id="KW-1185">Reference proteome</keyword>
<feature type="domain" description="Aminopeptidase N-like N-terminal" evidence="16">
    <location>
        <begin position="15"/>
        <end position="197"/>
    </location>
</feature>
<dbReference type="GO" id="GO:0005615">
    <property type="term" value="C:extracellular space"/>
    <property type="evidence" value="ECO:0007669"/>
    <property type="project" value="TreeGrafter"/>
</dbReference>
<evidence type="ECO:0000259" key="14">
    <source>
        <dbReference type="Pfam" id="PF01433"/>
    </source>
</evidence>
<feature type="binding site" evidence="11">
    <location>
        <position position="304"/>
    </location>
    <ligand>
        <name>Zn(2+)</name>
        <dbReference type="ChEBI" id="CHEBI:29105"/>
        <note>catalytic</note>
    </ligand>
</feature>
<evidence type="ECO:0000256" key="9">
    <source>
        <dbReference type="ARBA" id="ARBA00023049"/>
    </source>
</evidence>
<dbReference type="InterPro" id="IPR042097">
    <property type="entry name" value="Aminopeptidase_N-like_N_sf"/>
</dbReference>
<dbReference type="InterPro" id="IPR027268">
    <property type="entry name" value="Peptidase_M4/M1_CTD_sf"/>
</dbReference>
<dbReference type="InterPro" id="IPR034016">
    <property type="entry name" value="M1_APN-typ"/>
</dbReference>
<comment type="similarity">
    <text evidence="2 13">Belongs to the peptidase M1 family.</text>
</comment>
<keyword evidence="9 13" id="KW-0482">Metalloprotease</keyword>
<evidence type="ECO:0000256" key="7">
    <source>
        <dbReference type="ARBA" id="ARBA00022833"/>
    </source>
</evidence>
<sequence>MDQFKGQPRLPKFAVPKRYDIRLKPDLSACTFAGSVSIDLDIVADTKFIVLNAADLSVNSGSVCFTSSKVFEPVNVELVEADEILVLEFAETLPIGEGVLSIDFDGVLNEKMKGFYKSTYEHQGEKKNMAVTQFEPVDARKCFPCWDEPACKAKFKITLDVPSELVALSNMPVIEETVDGPLKTVSYQETPIISTYLVAVVVGLFNYVEDHTSDGIKVRVYCQVGKANQGKFALHVAVKTLELYKVYFAVQYPLPKLDMIAVPDFAAGAMENYGLVTYRETALLFDDKHSAAANKQRVVTVVAHELAHQWFGNLVTMEWWTHLWLNEGFATWNGRCGLSFLKKTEGLRLDGLEGSHPIEVEINHASEIDEIFDAISYRKGASVIRMLQSYLGAECFQMSLASYIKKYAYSNAKTEDLWTALEEGSGEPVNNLMNSWTKQKGYPVVSVKLKDQKLEFEQWFSWRWAVDCPITLCCGSYDVKKNFLLQTKSETLDAKESSLDEIRSAWVKVNVHQTGFYRVKYDDDLAARLRYAIEKKYLTETDRFGILEDSFALCMARYQSLTSLLTLMGAYREELEYTVLSNLISISNKLMRIAADATPELLDYINQFFINLFQISAEKLGWDPKQGESHLDSMLRGEILTALAVFGHDPTINEASSLASCPDHNMVLEVLNFALSSEVRSQDAVFGLAAVSKEGRETAWTWMKDKWDHISKTYGSGFLLTRFISSVVSPFASFEKAKEVEEFFASRIKPSIARTLKQSIERVNINAKWVQSIQKEKQLAEAVKELAQGKY</sequence>
<dbReference type="Proteomes" id="UP000467840">
    <property type="component" value="Chromosome 16"/>
</dbReference>